<dbReference type="EMBL" id="MLCN01000006">
    <property type="protein sequence ID" value="ONG41864.1"/>
    <property type="molecule type" value="Genomic_DNA"/>
</dbReference>
<dbReference type="AlphaFoldDB" id="A0A1S8CYE0"/>
<protein>
    <submittedName>
        <fullName evidence="1">Uncharacterized protein</fullName>
    </submittedName>
</protein>
<evidence type="ECO:0000313" key="1">
    <source>
        <dbReference type="EMBL" id="ONG41864.1"/>
    </source>
</evidence>
<evidence type="ECO:0000313" key="2">
    <source>
        <dbReference type="Proteomes" id="UP000192132"/>
    </source>
</evidence>
<dbReference type="Proteomes" id="UP000192132">
    <property type="component" value="Unassembled WGS sequence"/>
</dbReference>
<keyword evidence="2" id="KW-1185">Reference proteome</keyword>
<sequence>MILLVQSISKTAFAHECIDPSLTQYAKQSLLSLFGDHINLNANSRFPFLGKVLKSTCSTQHTSCQVLFEPKEIFFDLESAVGDMFGIPEKSIQDVFVIFDGINGTQFPVGSEWFAIPENYGSSDGHGSGFVFNTSCGSALASYKDGNLILLNGKVIPYADVKRPLSEMINPKSIERLKNALHEVMINQK</sequence>
<name>A0A1S8CYE0_9GAMM</name>
<gene>
    <name evidence="1" type="ORF">BKE30_01890</name>
</gene>
<organism evidence="1 2">
    <name type="scientific">Alkanindiges hydrocarboniclasticus</name>
    <dbReference type="NCBI Taxonomy" id="1907941"/>
    <lineage>
        <taxon>Bacteria</taxon>
        <taxon>Pseudomonadati</taxon>
        <taxon>Pseudomonadota</taxon>
        <taxon>Gammaproteobacteria</taxon>
        <taxon>Moraxellales</taxon>
        <taxon>Moraxellaceae</taxon>
        <taxon>Alkanindiges</taxon>
    </lineage>
</organism>
<reference evidence="1 2" key="1">
    <citation type="submission" date="2016-10" db="EMBL/GenBank/DDBJ databases">
        <title>Draft Genome sequence of Alkanindiges sp. strain H1.</title>
        <authorList>
            <person name="Subhash Y."/>
            <person name="Lee S."/>
        </authorList>
    </citation>
    <scope>NUCLEOTIDE SEQUENCE [LARGE SCALE GENOMIC DNA]</scope>
    <source>
        <strain evidence="1 2">H1</strain>
    </source>
</reference>
<proteinExistence type="predicted"/>
<accession>A0A1S8CYE0</accession>
<comment type="caution">
    <text evidence="1">The sequence shown here is derived from an EMBL/GenBank/DDBJ whole genome shotgun (WGS) entry which is preliminary data.</text>
</comment>